<sequence>MNDNKRKNSGSIATWLEKRSKTTIQDTRTNMMNDPIPIAVSSVTQVHLNQQSPNEPTTTHFSMTTELSNDIGDYLEKGSQTDHVKARFLEAPNVPDNNFLYPFSLHNKKGKQEKRYLKRDHFIQYKWLVYSQKKGGVFCNYCVFFANKGGKDKNVTLKSLVTVPLDKYAKILGETGDFSKHSKNLYHINATQMANDFLICYKNPEKEIINVINSTRLKQVTENRARLKPIVESVIFLGRQNIPLRGHRDQGSLIGNEQNKNNLSVVNEGNFRELLRFRILSGDTVLQNHLETTSAKATYISHTSQEEIIQCCKEEILFQIMENIRESQYFSIIFDETTDISHISQMSLSLRNIDKENKVHERFIGFINCHNYVYTNHNELDVIEPCTNINLEPKLTGEILGNTVVSVLKDMSLHLDDCIGIATDGCAVMTSVIRGAVQHIQKSCVNAVHSPCSNHALNLSISKSSNVQLVRNSMGIIKEVLSFFNLSSKRNFILKNNLRGQKRTITSLCETRWIERHDSIFEFQTNLKEIVDSLINISEWDDHVSSSKAKTLIFSICNCEFIVTLFTVTSILSITSAASKLLQSVTQDVASATNCINDIIKTLNDKRTNCDVQFKKVFEESKNVMTELDVEIKQPRIVKKQNQRCNTPANSIEEYYRRILFIPIIDNVLEDIRYRFLNDKNKTISLLMQLIPSNTIKMSSETSDELIQTVGDQYAFLNFNTFMFRGELELWKTKWTTQKNEGLNIPNEVFSAFDECSNIFFPSIKKLLLVLGTLPVSVATAERSFSTLRRLKTWIRSEMGQSRLTGLALLHIHRQLPLNVDKIIDRFAKNKRCLDFVI</sequence>
<evidence type="ECO:0000259" key="1">
    <source>
        <dbReference type="Pfam" id="PF05699"/>
    </source>
</evidence>
<dbReference type="InterPro" id="IPR025398">
    <property type="entry name" value="DUF4371"/>
</dbReference>
<dbReference type="PANTHER" id="PTHR46289">
    <property type="entry name" value="52 KDA REPRESSOR OF THE INHIBITOR OF THE PROTEIN KINASE-LIKE PROTEIN-RELATED"/>
    <property type="match status" value="1"/>
</dbReference>
<evidence type="ECO:0000313" key="3">
    <source>
        <dbReference type="EMBL" id="CAI6352996.1"/>
    </source>
</evidence>
<name>A0AAV0WB08_9HEMI</name>
<keyword evidence="4" id="KW-1185">Reference proteome</keyword>
<dbReference type="Proteomes" id="UP001160148">
    <property type="component" value="Unassembled WGS sequence"/>
</dbReference>
<proteinExistence type="predicted"/>
<dbReference type="GO" id="GO:0046983">
    <property type="term" value="F:protein dimerization activity"/>
    <property type="evidence" value="ECO:0007669"/>
    <property type="project" value="InterPro"/>
</dbReference>
<evidence type="ECO:0008006" key="5">
    <source>
        <dbReference type="Google" id="ProtNLM"/>
    </source>
</evidence>
<feature type="domain" description="DUF4371" evidence="2">
    <location>
        <begin position="227"/>
        <end position="370"/>
    </location>
</feature>
<dbReference type="AlphaFoldDB" id="A0AAV0WB08"/>
<evidence type="ECO:0000259" key="2">
    <source>
        <dbReference type="Pfam" id="PF14291"/>
    </source>
</evidence>
<gene>
    <name evidence="3" type="ORF">MEUPH1_LOCUS9174</name>
</gene>
<dbReference type="SUPFAM" id="SSF53098">
    <property type="entry name" value="Ribonuclease H-like"/>
    <property type="match status" value="1"/>
</dbReference>
<feature type="domain" description="HAT C-terminal dimerisation" evidence="1">
    <location>
        <begin position="759"/>
        <end position="816"/>
    </location>
</feature>
<dbReference type="EMBL" id="CARXXK010000002">
    <property type="protein sequence ID" value="CAI6352996.1"/>
    <property type="molecule type" value="Genomic_DNA"/>
</dbReference>
<dbReference type="InterPro" id="IPR052958">
    <property type="entry name" value="IFN-induced_PKR_regulator"/>
</dbReference>
<protein>
    <recommendedName>
        <fullName evidence="5">Repressor of the inhibitor of the protein kinase</fullName>
    </recommendedName>
</protein>
<dbReference type="InterPro" id="IPR008906">
    <property type="entry name" value="HATC_C_dom"/>
</dbReference>
<accession>A0AAV0WB08</accession>
<evidence type="ECO:0000313" key="4">
    <source>
        <dbReference type="Proteomes" id="UP001160148"/>
    </source>
</evidence>
<dbReference type="PANTHER" id="PTHR46289:SF14">
    <property type="entry name" value="DUF4371 DOMAIN-CONTAINING PROTEIN"/>
    <property type="match status" value="1"/>
</dbReference>
<comment type="caution">
    <text evidence="3">The sequence shown here is derived from an EMBL/GenBank/DDBJ whole genome shotgun (WGS) entry which is preliminary data.</text>
</comment>
<dbReference type="Pfam" id="PF14291">
    <property type="entry name" value="DUF4371"/>
    <property type="match status" value="1"/>
</dbReference>
<reference evidence="3 4" key="1">
    <citation type="submission" date="2023-01" db="EMBL/GenBank/DDBJ databases">
        <authorList>
            <person name="Whitehead M."/>
        </authorList>
    </citation>
    <scope>NUCLEOTIDE SEQUENCE [LARGE SCALE GENOMIC DNA]</scope>
</reference>
<dbReference type="InterPro" id="IPR012337">
    <property type="entry name" value="RNaseH-like_sf"/>
</dbReference>
<organism evidence="3 4">
    <name type="scientific">Macrosiphum euphorbiae</name>
    <name type="common">potato aphid</name>
    <dbReference type="NCBI Taxonomy" id="13131"/>
    <lineage>
        <taxon>Eukaryota</taxon>
        <taxon>Metazoa</taxon>
        <taxon>Ecdysozoa</taxon>
        <taxon>Arthropoda</taxon>
        <taxon>Hexapoda</taxon>
        <taxon>Insecta</taxon>
        <taxon>Pterygota</taxon>
        <taxon>Neoptera</taxon>
        <taxon>Paraneoptera</taxon>
        <taxon>Hemiptera</taxon>
        <taxon>Sternorrhyncha</taxon>
        <taxon>Aphidomorpha</taxon>
        <taxon>Aphidoidea</taxon>
        <taxon>Aphididae</taxon>
        <taxon>Macrosiphini</taxon>
        <taxon>Macrosiphum</taxon>
    </lineage>
</organism>
<dbReference type="Pfam" id="PF05699">
    <property type="entry name" value="Dimer_Tnp_hAT"/>
    <property type="match status" value="1"/>
</dbReference>